<name>A0ABT7PJF8_9BACT</name>
<dbReference type="SUPFAM" id="SSF52172">
    <property type="entry name" value="CheY-like"/>
    <property type="match status" value="1"/>
</dbReference>
<evidence type="ECO:0000313" key="4">
    <source>
        <dbReference type="EMBL" id="MDM4016623.1"/>
    </source>
</evidence>
<reference evidence="4 5" key="1">
    <citation type="submission" date="2023-06" db="EMBL/GenBank/DDBJ databases">
        <title>Roseiconus lacunae JC819 isolated from Gulf of Mannar region, Tamil Nadu.</title>
        <authorList>
            <person name="Pk S."/>
            <person name="Ch S."/>
            <person name="Ch V.R."/>
        </authorList>
    </citation>
    <scope>NUCLEOTIDE SEQUENCE [LARGE SCALE GENOMIC DNA]</scope>
    <source>
        <strain evidence="4 5">JC819</strain>
    </source>
</reference>
<dbReference type="SMART" id="SM00448">
    <property type="entry name" value="REC"/>
    <property type="match status" value="1"/>
</dbReference>
<dbReference type="InterPro" id="IPR050595">
    <property type="entry name" value="Bact_response_regulator"/>
</dbReference>
<dbReference type="PROSITE" id="PS50110">
    <property type="entry name" value="RESPONSE_REGULATORY"/>
    <property type="match status" value="1"/>
</dbReference>
<accession>A0ABT7PJF8</accession>
<dbReference type="PANTHER" id="PTHR44591:SF23">
    <property type="entry name" value="CHEY SUBFAMILY"/>
    <property type="match status" value="1"/>
</dbReference>
<dbReference type="Gene3D" id="3.40.50.2300">
    <property type="match status" value="1"/>
</dbReference>
<keyword evidence="5" id="KW-1185">Reference proteome</keyword>
<feature type="domain" description="Response regulatory" evidence="3">
    <location>
        <begin position="7"/>
        <end position="123"/>
    </location>
</feature>
<evidence type="ECO:0000313" key="5">
    <source>
        <dbReference type="Proteomes" id="UP001239462"/>
    </source>
</evidence>
<evidence type="ECO:0000256" key="2">
    <source>
        <dbReference type="PROSITE-ProRule" id="PRU00169"/>
    </source>
</evidence>
<feature type="modified residue" description="4-aspartylphosphate" evidence="2">
    <location>
        <position position="56"/>
    </location>
</feature>
<dbReference type="RefSeq" id="WP_149496900.1">
    <property type="nucleotide sequence ID" value="NZ_JASZZN010000009.1"/>
</dbReference>
<dbReference type="Proteomes" id="UP001239462">
    <property type="component" value="Unassembled WGS sequence"/>
</dbReference>
<gene>
    <name evidence="4" type="ORF">QTN89_14350</name>
</gene>
<evidence type="ECO:0000256" key="1">
    <source>
        <dbReference type="ARBA" id="ARBA00022553"/>
    </source>
</evidence>
<dbReference type="Pfam" id="PF00072">
    <property type="entry name" value="Response_reg"/>
    <property type="match status" value="1"/>
</dbReference>
<dbReference type="InterPro" id="IPR011006">
    <property type="entry name" value="CheY-like_superfamily"/>
</dbReference>
<keyword evidence="1 2" id="KW-0597">Phosphoprotein</keyword>
<comment type="caution">
    <text evidence="4">The sequence shown here is derived from an EMBL/GenBank/DDBJ whole genome shotgun (WGS) entry which is preliminary data.</text>
</comment>
<dbReference type="EMBL" id="JASZZN010000009">
    <property type="protein sequence ID" value="MDM4016623.1"/>
    <property type="molecule type" value="Genomic_DNA"/>
</dbReference>
<sequence>MKPHTEHVLIYIANPVVAEVTGHRLELLGLRVTSVSDGKEMSDSITASLPDAVIIDLDFDQGAGLRWIESIASDECTSHIPVLCLSSRGDLGEVEQAYRAGAIEFLVSPFDPVDLENKLIDALQTMPRNLAAGEVNR</sequence>
<proteinExistence type="predicted"/>
<dbReference type="PANTHER" id="PTHR44591">
    <property type="entry name" value="STRESS RESPONSE REGULATOR PROTEIN 1"/>
    <property type="match status" value="1"/>
</dbReference>
<protein>
    <submittedName>
        <fullName evidence="4">Response regulator</fullName>
    </submittedName>
</protein>
<dbReference type="InterPro" id="IPR001789">
    <property type="entry name" value="Sig_transdc_resp-reg_receiver"/>
</dbReference>
<evidence type="ECO:0000259" key="3">
    <source>
        <dbReference type="PROSITE" id="PS50110"/>
    </source>
</evidence>
<dbReference type="CDD" id="cd00156">
    <property type="entry name" value="REC"/>
    <property type="match status" value="1"/>
</dbReference>
<organism evidence="4 5">
    <name type="scientific">Roseiconus lacunae</name>
    <dbReference type="NCBI Taxonomy" id="2605694"/>
    <lineage>
        <taxon>Bacteria</taxon>
        <taxon>Pseudomonadati</taxon>
        <taxon>Planctomycetota</taxon>
        <taxon>Planctomycetia</taxon>
        <taxon>Pirellulales</taxon>
        <taxon>Pirellulaceae</taxon>
        <taxon>Roseiconus</taxon>
    </lineage>
</organism>